<reference evidence="2" key="1">
    <citation type="submission" date="2015-03" db="EMBL/GenBank/DDBJ databases">
        <title>Metagenome Sequencing of an Archaeal-Dominated Microbial Community from a Hot Spring at the Los Azufres Geothermal Field, Mexico.</title>
        <authorList>
            <person name="Servin-Garciduenas L.E."/>
            <person name="Martinez-Romero E."/>
        </authorList>
    </citation>
    <scope>NUCLEOTIDE SEQUENCE [LARGE SCALE GENOMIC DNA]</scope>
    <source>
        <strain evidence="2">AZ1-454</strain>
    </source>
</reference>
<dbReference type="PATRIC" id="fig|1326980.8.peg.617"/>
<dbReference type="InterPro" id="IPR001763">
    <property type="entry name" value="Rhodanese-like_dom"/>
</dbReference>
<organism evidence="2">
    <name type="scientific">Candidatus Aramenus sulfurataquae</name>
    <dbReference type="NCBI Taxonomy" id="1326980"/>
    <lineage>
        <taxon>Archaea</taxon>
        <taxon>Thermoproteota</taxon>
        <taxon>Thermoprotei</taxon>
        <taxon>Sulfolobales</taxon>
        <taxon>Sulfolobaceae</taxon>
        <taxon>Candidatus Aramenus</taxon>
    </lineage>
</organism>
<dbReference type="InterPro" id="IPR001307">
    <property type="entry name" value="Thiosulphate_STrfase_CS"/>
</dbReference>
<dbReference type="PROSITE" id="PS50206">
    <property type="entry name" value="RHODANESE_3"/>
    <property type="match status" value="1"/>
</dbReference>
<dbReference type="EMBL" id="JZWS01000017">
    <property type="protein sequence ID" value="KJR79202.1"/>
    <property type="molecule type" value="Genomic_DNA"/>
</dbReference>
<evidence type="ECO:0000313" key="2">
    <source>
        <dbReference type="EMBL" id="KJR79202.1"/>
    </source>
</evidence>
<dbReference type="GO" id="GO:0004792">
    <property type="term" value="F:thiosulfate-cyanide sulfurtransferase activity"/>
    <property type="evidence" value="ECO:0007669"/>
    <property type="project" value="InterPro"/>
</dbReference>
<name>A0A0F2LNT8_9CREN</name>
<dbReference type="Gene3D" id="3.40.250.10">
    <property type="entry name" value="Rhodanese-like domain"/>
    <property type="match status" value="1"/>
</dbReference>
<sequence>MQVIEEYSSPFYRHIIDLPASVVRKLWKRGDILLLDVRTPQEYEDHHIPGALLVPLDYLEVLAKYLPEKDVAVVCEHGNRARFATYGMPHVYKRKAIYVPGGMMAWMSMGYEVESGTDENGLKWQEWLEKEINQ</sequence>
<evidence type="ECO:0000259" key="1">
    <source>
        <dbReference type="PROSITE" id="PS50206"/>
    </source>
</evidence>
<protein>
    <submittedName>
        <fullName evidence="2 3">Rhodanese</fullName>
    </submittedName>
</protein>
<dbReference type="SMART" id="SM00450">
    <property type="entry name" value="RHOD"/>
    <property type="match status" value="1"/>
</dbReference>
<reference evidence="3" key="2">
    <citation type="submission" date="2022-05" db="EMBL/GenBank/DDBJ databases">
        <title>Metagenome Sequencing of an Archaeal-Dominated Microbial Community from a Hot Spring at the Los Azufres Geothermal Field, Mexico.</title>
        <authorList>
            <person name="Marin-Paredes R."/>
            <person name="Martinez-Romero E."/>
            <person name="Servin-Garciduenas L.E."/>
        </authorList>
    </citation>
    <scope>NUCLEOTIDE SEQUENCE</scope>
    <source>
        <strain evidence="3">AZ1-454</strain>
    </source>
</reference>
<dbReference type="CDD" id="cd00158">
    <property type="entry name" value="RHOD"/>
    <property type="match status" value="1"/>
</dbReference>
<comment type="caution">
    <text evidence="2">The sequence shown here is derived from an EMBL/GenBank/DDBJ whole genome shotgun (WGS) entry which is preliminary data.</text>
</comment>
<dbReference type="PANTHER" id="PTHR43031">
    <property type="entry name" value="FAD-DEPENDENT OXIDOREDUCTASE"/>
    <property type="match status" value="1"/>
</dbReference>
<dbReference type="PROSITE" id="PS00380">
    <property type="entry name" value="RHODANESE_1"/>
    <property type="match status" value="1"/>
</dbReference>
<accession>A0A0F2LNT8</accession>
<dbReference type="PANTHER" id="PTHR43031:SF1">
    <property type="entry name" value="PYRIDINE NUCLEOTIDE-DISULPHIDE OXIDOREDUCTASE"/>
    <property type="match status" value="1"/>
</dbReference>
<dbReference type="InterPro" id="IPR050229">
    <property type="entry name" value="GlpE_sulfurtransferase"/>
</dbReference>
<proteinExistence type="predicted"/>
<feature type="domain" description="Rhodanese" evidence="1">
    <location>
        <begin position="28"/>
        <end position="115"/>
    </location>
</feature>
<dbReference type="EMBL" id="JZWS02000002">
    <property type="protein sequence ID" value="MCL7343767.1"/>
    <property type="molecule type" value="Genomic_DNA"/>
</dbReference>
<dbReference type="AlphaFoldDB" id="A0A0F2LNT8"/>
<evidence type="ECO:0000313" key="3">
    <source>
        <dbReference type="EMBL" id="MCL7343767.1"/>
    </source>
</evidence>
<dbReference type="Pfam" id="PF00581">
    <property type="entry name" value="Rhodanese"/>
    <property type="match status" value="1"/>
</dbReference>
<gene>
    <name evidence="3" type="ORF">TQ35_004240</name>
    <name evidence="2" type="ORF">TQ35_03155</name>
</gene>
<dbReference type="SUPFAM" id="SSF52821">
    <property type="entry name" value="Rhodanese/Cell cycle control phosphatase"/>
    <property type="match status" value="1"/>
</dbReference>
<dbReference type="InterPro" id="IPR036873">
    <property type="entry name" value="Rhodanese-like_dom_sf"/>
</dbReference>